<dbReference type="EMBL" id="QKZU01000008">
    <property type="protein sequence ID" value="PZX55931.1"/>
    <property type="molecule type" value="Genomic_DNA"/>
</dbReference>
<evidence type="ECO:0000313" key="1">
    <source>
        <dbReference type="EMBL" id="PZX55931.1"/>
    </source>
</evidence>
<dbReference type="AlphaFoldDB" id="A0A2W7R714"/>
<comment type="caution">
    <text evidence="1">The sequence shown here is derived from an EMBL/GenBank/DDBJ whole genome shotgun (WGS) entry which is preliminary data.</text>
</comment>
<evidence type="ECO:0000313" key="2">
    <source>
        <dbReference type="Proteomes" id="UP000249115"/>
    </source>
</evidence>
<protein>
    <submittedName>
        <fullName evidence="1">Uncharacterized protein</fullName>
    </submittedName>
</protein>
<gene>
    <name evidence="1" type="ORF">LV84_02293</name>
</gene>
<dbReference type="Proteomes" id="UP000249115">
    <property type="component" value="Unassembled WGS sequence"/>
</dbReference>
<reference evidence="1 2" key="1">
    <citation type="submission" date="2018-06" db="EMBL/GenBank/DDBJ databases">
        <title>Genomic Encyclopedia of Archaeal and Bacterial Type Strains, Phase II (KMG-II): from individual species to whole genera.</title>
        <authorList>
            <person name="Goeker M."/>
        </authorList>
    </citation>
    <scope>NUCLEOTIDE SEQUENCE [LARGE SCALE GENOMIC DNA]</scope>
    <source>
        <strain evidence="1 2">DSM 22686</strain>
    </source>
</reference>
<accession>A0A2W7R714</accession>
<proteinExistence type="predicted"/>
<organism evidence="1 2">
    <name type="scientific">Algoriphagus ratkowskyi</name>
    <dbReference type="NCBI Taxonomy" id="57028"/>
    <lineage>
        <taxon>Bacteria</taxon>
        <taxon>Pseudomonadati</taxon>
        <taxon>Bacteroidota</taxon>
        <taxon>Cytophagia</taxon>
        <taxon>Cytophagales</taxon>
        <taxon>Cyclobacteriaceae</taxon>
        <taxon>Algoriphagus</taxon>
    </lineage>
</organism>
<name>A0A2W7R714_9BACT</name>
<sequence length="55" mass="6405">MVFGGMYIISDFQRFGWLLPHACIQRDSSEICFYNEVGVSVEVEGKKKEQQVYKN</sequence>